<feature type="domain" description="Alcohol dehydrogenase iron-type/glycerol dehydrogenase GldA" evidence="3">
    <location>
        <begin position="9"/>
        <end position="177"/>
    </location>
</feature>
<comment type="caution">
    <text evidence="5">The sequence shown here is derived from an EMBL/GenBank/DDBJ whole genome shotgun (WGS) entry which is preliminary data.</text>
</comment>
<proteinExistence type="inferred from homology"/>
<accession>A0A7W8DGY4</accession>
<dbReference type="CDD" id="cd08187">
    <property type="entry name" value="BDH"/>
    <property type="match status" value="1"/>
</dbReference>
<dbReference type="PANTHER" id="PTHR43633">
    <property type="entry name" value="ALCOHOL DEHYDROGENASE YQHD"/>
    <property type="match status" value="1"/>
</dbReference>
<keyword evidence="6" id="KW-1185">Reference proteome</keyword>
<dbReference type="GO" id="GO:1990362">
    <property type="term" value="F:butanol dehydrogenase (NAD+) activity"/>
    <property type="evidence" value="ECO:0007669"/>
    <property type="project" value="InterPro"/>
</dbReference>
<comment type="similarity">
    <text evidence="1">Belongs to the iron-containing alcohol dehydrogenase family.</text>
</comment>
<evidence type="ECO:0000259" key="4">
    <source>
        <dbReference type="Pfam" id="PF25137"/>
    </source>
</evidence>
<dbReference type="InterPro" id="IPR018211">
    <property type="entry name" value="ADH_Fe_CS"/>
</dbReference>
<protein>
    <recommendedName>
        <fullName evidence="7">Iron-containing alcohol dehydrogenase</fullName>
    </recommendedName>
</protein>
<organism evidence="5 6">
    <name type="scientific">Desulfurispira natronophila</name>
    <dbReference type="NCBI Taxonomy" id="682562"/>
    <lineage>
        <taxon>Bacteria</taxon>
        <taxon>Pseudomonadati</taxon>
        <taxon>Chrysiogenota</taxon>
        <taxon>Chrysiogenia</taxon>
        <taxon>Chrysiogenales</taxon>
        <taxon>Chrysiogenaceae</taxon>
        <taxon>Desulfurispira</taxon>
    </lineage>
</organism>
<name>A0A7W8DGY4_9BACT</name>
<evidence type="ECO:0000256" key="2">
    <source>
        <dbReference type="ARBA" id="ARBA00023002"/>
    </source>
</evidence>
<sequence>MDNFTFYNPTRIVFGKDKTANIGKVTAPWGQRVMLLYGQGSVKKTGILDTVKQSLEQSGITVFECGGVQPNPVLSFAQQAIEAFRADKLDAIVAVGGGSVIDTAKTIAAGVPYDGNVWDFFSGKAKVESAVPVTVVLTLPAAASEMNSGGVITNEQTQQKFNIMGDPLYPKASILDPVNTFSAPLHHSLYGVVDAMVHLLEGYFNTTSHNTALQDRYAEGIIRTLMESASVIKTEPDNYEARSNIMWGATLAFNGLAPCGLGATGFPMHMIEHSLSAIYDVSHGAGLAMILPGWMRYRLLNSPERFARFAHTVFDIQPTADPVADAKQGIVALEKWLGSMDIPANLQQGGIPVAEIPQIAQNAVMLAQKWGLKEYTTDVITEVLQYSAGE</sequence>
<dbReference type="AlphaFoldDB" id="A0A7W8DGY4"/>
<dbReference type="Pfam" id="PF00465">
    <property type="entry name" value="Fe-ADH"/>
    <property type="match status" value="1"/>
</dbReference>
<dbReference type="InterPro" id="IPR056798">
    <property type="entry name" value="ADH_Fe_C"/>
</dbReference>
<keyword evidence="2" id="KW-0560">Oxidoreductase</keyword>
<dbReference type="Gene3D" id="1.20.1090.10">
    <property type="entry name" value="Dehydroquinate synthase-like - alpha domain"/>
    <property type="match status" value="1"/>
</dbReference>
<evidence type="ECO:0000313" key="6">
    <source>
        <dbReference type="Proteomes" id="UP000528322"/>
    </source>
</evidence>
<dbReference type="SUPFAM" id="SSF56796">
    <property type="entry name" value="Dehydroquinate synthase-like"/>
    <property type="match status" value="1"/>
</dbReference>
<gene>
    <name evidence="5" type="ORF">HNR37_001323</name>
</gene>
<dbReference type="RefSeq" id="WP_183731724.1">
    <property type="nucleotide sequence ID" value="NZ_JACHID010000007.1"/>
</dbReference>
<dbReference type="FunFam" id="3.40.50.1970:FF:000003">
    <property type="entry name" value="Alcohol dehydrogenase, iron-containing"/>
    <property type="match status" value="1"/>
</dbReference>
<evidence type="ECO:0000259" key="3">
    <source>
        <dbReference type="Pfam" id="PF00465"/>
    </source>
</evidence>
<dbReference type="InterPro" id="IPR044731">
    <property type="entry name" value="BDH-like"/>
</dbReference>
<evidence type="ECO:0000256" key="1">
    <source>
        <dbReference type="ARBA" id="ARBA00007358"/>
    </source>
</evidence>
<dbReference type="PROSITE" id="PS00913">
    <property type="entry name" value="ADH_IRON_1"/>
    <property type="match status" value="1"/>
</dbReference>
<evidence type="ECO:0008006" key="7">
    <source>
        <dbReference type="Google" id="ProtNLM"/>
    </source>
</evidence>
<evidence type="ECO:0000313" key="5">
    <source>
        <dbReference type="EMBL" id="MBB5022006.1"/>
    </source>
</evidence>
<dbReference type="Gene3D" id="3.40.50.1970">
    <property type="match status" value="1"/>
</dbReference>
<dbReference type="Pfam" id="PF25137">
    <property type="entry name" value="ADH_Fe_C"/>
    <property type="match status" value="1"/>
</dbReference>
<dbReference type="GO" id="GO:0008106">
    <property type="term" value="F:alcohol dehydrogenase (NADP+) activity"/>
    <property type="evidence" value="ECO:0007669"/>
    <property type="project" value="TreeGrafter"/>
</dbReference>
<dbReference type="Proteomes" id="UP000528322">
    <property type="component" value="Unassembled WGS sequence"/>
</dbReference>
<dbReference type="PANTHER" id="PTHR43633:SF1">
    <property type="entry name" value="ALCOHOL DEHYDROGENASE YQHD"/>
    <property type="match status" value="1"/>
</dbReference>
<dbReference type="GO" id="GO:0046872">
    <property type="term" value="F:metal ion binding"/>
    <property type="evidence" value="ECO:0007669"/>
    <property type="project" value="InterPro"/>
</dbReference>
<dbReference type="EMBL" id="JACHID010000007">
    <property type="protein sequence ID" value="MBB5022006.1"/>
    <property type="molecule type" value="Genomic_DNA"/>
</dbReference>
<feature type="domain" description="Fe-containing alcohol dehydrogenase-like C-terminal" evidence="4">
    <location>
        <begin position="190"/>
        <end position="367"/>
    </location>
</feature>
<dbReference type="GO" id="GO:0005829">
    <property type="term" value="C:cytosol"/>
    <property type="evidence" value="ECO:0007669"/>
    <property type="project" value="TreeGrafter"/>
</dbReference>
<dbReference type="InterPro" id="IPR001670">
    <property type="entry name" value="ADH_Fe/GldA"/>
</dbReference>
<reference evidence="5 6" key="1">
    <citation type="submission" date="2020-08" db="EMBL/GenBank/DDBJ databases">
        <title>Genomic Encyclopedia of Type Strains, Phase IV (KMG-IV): sequencing the most valuable type-strain genomes for metagenomic binning, comparative biology and taxonomic classification.</title>
        <authorList>
            <person name="Goeker M."/>
        </authorList>
    </citation>
    <scope>NUCLEOTIDE SEQUENCE [LARGE SCALE GENOMIC DNA]</scope>
    <source>
        <strain evidence="5 6">DSM 22071</strain>
    </source>
</reference>
<dbReference type="GO" id="GO:1990002">
    <property type="term" value="F:methylglyoxal reductase (NADPH) (acetol producing) activity"/>
    <property type="evidence" value="ECO:0007669"/>
    <property type="project" value="TreeGrafter"/>
</dbReference>